<organism evidence="1 2">
    <name type="scientific">Eretmocerus hayati</name>
    <dbReference type="NCBI Taxonomy" id="131215"/>
    <lineage>
        <taxon>Eukaryota</taxon>
        <taxon>Metazoa</taxon>
        <taxon>Ecdysozoa</taxon>
        <taxon>Arthropoda</taxon>
        <taxon>Hexapoda</taxon>
        <taxon>Insecta</taxon>
        <taxon>Pterygota</taxon>
        <taxon>Neoptera</taxon>
        <taxon>Endopterygota</taxon>
        <taxon>Hymenoptera</taxon>
        <taxon>Apocrita</taxon>
        <taxon>Proctotrupomorpha</taxon>
        <taxon>Chalcidoidea</taxon>
        <taxon>Aphelinidae</taxon>
        <taxon>Aphelininae</taxon>
        <taxon>Eretmocerus</taxon>
    </lineage>
</organism>
<evidence type="ECO:0000313" key="2">
    <source>
        <dbReference type="Proteomes" id="UP001239111"/>
    </source>
</evidence>
<proteinExistence type="predicted"/>
<evidence type="ECO:0000313" key="1">
    <source>
        <dbReference type="EMBL" id="KAJ8674090.1"/>
    </source>
</evidence>
<name>A0ACC2NSA7_9HYME</name>
<protein>
    <submittedName>
        <fullName evidence="1">Uncharacterized protein</fullName>
    </submittedName>
</protein>
<dbReference type="Proteomes" id="UP001239111">
    <property type="component" value="Chromosome 3"/>
</dbReference>
<keyword evidence="2" id="KW-1185">Reference proteome</keyword>
<accession>A0ACC2NSA7</accession>
<gene>
    <name evidence="1" type="ORF">QAD02_005352</name>
</gene>
<sequence length="524" mass="59964">MNGRERELYVQTGKASDLTKYSKKKVLKFEIESAVNLAHQQLCWMQDAPNSSSGSDCLNTPVAEECDGNSTPRDNSSDSEEDDDNHSSPEDGSNTNESSDEEMNNERVNCNRKPKNLDEMMNQKSFFETIKYDVVLSAGALFMIILKFCLFNSLSQTAMAKPTGVECIVKGVVRKLSMFALLCTVDSVARAAVSGIKQYNGYYGCNWCLHPGKQDGTMRYPIRDVPARTKEATEDIMNQVHELRKTVTGRKRCKGVKSRCPLIDLFRFNIIKGMVPDYMHCILAGVTKQITELLIDTREKKRLVNAYLGLIKAPNQIGRLTRVMTEQWKMREWENWLLYYSLPILSVVLEKDLVNYWLVEKKVLEVESSRVEGFYSGLHGNLVEKFVRGQNSIYFGMNRSLDASTRALFQFPATTRTFPRMARHGSLFATKLKQNKRSDNTVAQLEDGRYIQIKEFVYDRDHGIEQTICSLIQTKNWEFATNIKEVECYGPEILIETHLIWKPCVVMRLGFGDFLCPVPNLHRY</sequence>
<dbReference type="EMBL" id="CM056743">
    <property type="protein sequence ID" value="KAJ8674090.1"/>
    <property type="molecule type" value="Genomic_DNA"/>
</dbReference>
<reference evidence="1" key="1">
    <citation type="submission" date="2023-04" db="EMBL/GenBank/DDBJ databases">
        <title>A chromosome-level genome assembly of the parasitoid wasp Eretmocerus hayati.</title>
        <authorList>
            <person name="Zhong Y."/>
            <person name="Liu S."/>
            <person name="Liu Y."/>
        </authorList>
    </citation>
    <scope>NUCLEOTIDE SEQUENCE</scope>
    <source>
        <strain evidence="1">ZJU_SS_LIU_2023</strain>
    </source>
</reference>
<comment type="caution">
    <text evidence="1">The sequence shown here is derived from an EMBL/GenBank/DDBJ whole genome shotgun (WGS) entry which is preliminary data.</text>
</comment>